<evidence type="ECO:0000313" key="2">
    <source>
        <dbReference type="Proteomes" id="UP000198418"/>
    </source>
</evidence>
<reference evidence="2" key="1">
    <citation type="submission" date="2017-06" db="EMBL/GenBank/DDBJ databases">
        <authorList>
            <person name="Varghese N."/>
            <person name="Submissions S."/>
        </authorList>
    </citation>
    <scope>NUCLEOTIDE SEQUENCE [LARGE SCALE GENOMIC DNA]</scope>
    <source>
        <strain evidence="2">DSM 137</strain>
    </source>
</reference>
<dbReference type="RefSeq" id="WP_088519942.1">
    <property type="nucleotide sequence ID" value="NZ_FYDG01000002.1"/>
</dbReference>
<gene>
    <name evidence="1" type="ORF">SAMN06265338_102447</name>
</gene>
<name>A0A212R3N9_RHOAC</name>
<dbReference type="OrthoDB" id="8438227at2"/>
<evidence type="ECO:0000313" key="1">
    <source>
        <dbReference type="EMBL" id="SNB66438.1"/>
    </source>
</evidence>
<organism evidence="1 2">
    <name type="scientific">Rhodoblastus acidophilus</name>
    <name type="common">Rhodopseudomonas acidophila</name>
    <dbReference type="NCBI Taxonomy" id="1074"/>
    <lineage>
        <taxon>Bacteria</taxon>
        <taxon>Pseudomonadati</taxon>
        <taxon>Pseudomonadota</taxon>
        <taxon>Alphaproteobacteria</taxon>
        <taxon>Hyphomicrobiales</taxon>
        <taxon>Rhodoblastaceae</taxon>
        <taxon>Rhodoblastus</taxon>
    </lineage>
</organism>
<proteinExistence type="predicted"/>
<dbReference type="Proteomes" id="UP000198418">
    <property type="component" value="Unassembled WGS sequence"/>
</dbReference>
<sequence>MLDTTELVKRKKAINMGVVFADPDLFLAHFEPWLEITAFVSAQRAGEATTSADGVTPKLTPQQLKSGGVSAVANDALSAFAMTAALKGDRAALEKVKSSLLEKFGVDFPGAPAFWSFDGDIAEAVSLEDHVGQAAQKLLDGPPPPPPMRAKENWSAGLRFLEKARGSNFAQEILYALALWTRAKWTETLEKGVAFLAHIEDNVPILREALAESRNDEAFVANMLLKMAPAIEQDLSDEAAGFLRSLARRA</sequence>
<protein>
    <submittedName>
        <fullName evidence="1">Uncharacterized protein</fullName>
    </submittedName>
</protein>
<dbReference type="AlphaFoldDB" id="A0A212R3N9"/>
<accession>A0A212R3N9</accession>
<keyword evidence="2" id="KW-1185">Reference proteome</keyword>
<dbReference type="EMBL" id="FYDG01000002">
    <property type="protein sequence ID" value="SNB66438.1"/>
    <property type="molecule type" value="Genomic_DNA"/>
</dbReference>